<feature type="compositionally biased region" description="Low complexity" evidence="1">
    <location>
        <begin position="68"/>
        <end position="77"/>
    </location>
</feature>
<organism evidence="2 3">
    <name type="scientific">Porites evermanni</name>
    <dbReference type="NCBI Taxonomy" id="104178"/>
    <lineage>
        <taxon>Eukaryota</taxon>
        <taxon>Metazoa</taxon>
        <taxon>Cnidaria</taxon>
        <taxon>Anthozoa</taxon>
        <taxon>Hexacorallia</taxon>
        <taxon>Scleractinia</taxon>
        <taxon>Fungiina</taxon>
        <taxon>Poritidae</taxon>
        <taxon>Porites</taxon>
    </lineage>
</organism>
<protein>
    <submittedName>
        <fullName evidence="2">Uncharacterized protein</fullName>
    </submittedName>
</protein>
<name>A0ABN8LN77_9CNID</name>
<feature type="compositionally biased region" description="Basic and acidic residues" evidence="1">
    <location>
        <begin position="47"/>
        <end position="56"/>
    </location>
</feature>
<gene>
    <name evidence="2" type="ORF">PEVE_00043482</name>
</gene>
<reference evidence="2 3" key="1">
    <citation type="submission" date="2022-05" db="EMBL/GenBank/DDBJ databases">
        <authorList>
            <consortium name="Genoscope - CEA"/>
            <person name="William W."/>
        </authorList>
    </citation>
    <scope>NUCLEOTIDE SEQUENCE [LARGE SCALE GENOMIC DNA]</scope>
</reference>
<feature type="compositionally biased region" description="Basic and acidic residues" evidence="1">
    <location>
        <begin position="9"/>
        <end position="25"/>
    </location>
</feature>
<accession>A0ABN8LN77</accession>
<comment type="caution">
    <text evidence="2">The sequence shown here is derived from an EMBL/GenBank/DDBJ whole genome shotgun (WGS) entry which is preliminary data.</text>
</comment>
<dbReference type="EMBL" id="CALNXI010000089">
    <property type="protein sequence ID" value="CAH3018504.1"/>
    <property type="molecule type" value="Genomic_DNA"/>
</dbReference>
<sequence length="188" mass="21560">PLPVTEISGKTDESTPAEASRKRDLNTSQSKSTKMPRKLLATPVTTEESKIPRRIETMPSISPEEMALPLLLDTPPDSTRKSSNRRKARTPMVASNKPSFPMDHSNNEMNQLLQAIDTSKVPGYQEFMHDLIVEDISNHELNFETLNSFLFEWNKQVYDAFCEKAVSYYEHVCDRKDKVLRELNMSRQ</sequence>
<evidence type="ECO:0000313" key="2">
    <source>
        <dbReference type="EMBL" id="CAH3018504.1"/>
    </source>
</evidence>
<feature type="non-terminal residue" evidence="2">
    <location>
        <position position="1"/>
    </location>
</feature>
<keyword evidence="3" id="KW-1185">Reference proteome</keyword>
<proteinExistence type="predicted"/>
<evidence type="ECO:0000313" key="3">
    <source>
        <dbReference type="Proteomes" id="UP001159427"/>
    </source>
</evidence>
<feature type="region of interest" description="Disordered" evidence="1">
    <location>
        <begin position="1"/>
        <end position="103"/>
    </location>
</feature>
<dbReference type="Proteomes" id="UP001159427">
    <property type="component" value="Unassembled WGS sequence"/>
</dbReference>
<evidence type="ECO:0000256" key="1">
    <source>
        <dbReference type="SAM" id="MobiDB-lite"/>
    </source>
</evidence>